<dbReference type="CDD" id="cd06257">
    <property type="entry name" value="DnaJ"/>
    <property type="match status" value="1"/>
</dbReference>
<dbReference type="OMA" id="IHITQAY"/>
<gene>
    <name evidence="16" type="primary">DNAJC30</name>
</gene>
<evidence type="ECO:0000256" key="12">
    <source>
        <dbReference type="SAM" id="Coils"/>
    </source>
</evidence>
<dbReference type="SMART" id="SM00271">
    <property type="entry name" value="DnaJ"/>
    <property type="match status" value="1"/>
</dbReference>
<keyword evidence="4" id="KW-0809">Transit peptide</keyword>
<dbReference type="Proteomes" id="UP001652622">
    <property type="component" value="Unplaced"/>
</dbReference>
<keyword evidence="5 13" id="KW-1133">Transmembrane helix</keyword>
<evidence type="ECO:0000256" key="11">
    <source>
        <dbReference type="ARBA" id="ARBA00070112"/>
    </source>
</evidence>
<dbReference type="AlphaFoldDB" id="A0A6P9BYN7"/>
<name>A0A6P9BYN7_PANGU</name>
<keyword evidence="2 13" id="KW-0812">Transmembrane</keyword>
<dbReference type="FunCoup" id="A0A6P9BYN7">
    <property type="interactions" value="58"/>
</dbReference>
<evidence type="ECO:0000256" key="5">
    <source>
        <dbReference type="ARBA" id="ARBA00022989"/>
    </source>
</evidence>
<reference evidence="16" key="1">
    <citation type="submission" date="2025-08" db="UniProtKB">
        <authorList>
            <consortium name="RefSeq"/>
        </authorList>
    </citation>
    <scope>IDENTIFICATION</scope>
    <source>
        <tissue evidence="16">Blood</tissue>
    </source>
</reference>
<feature type="coiled-coil region" evidence="12">
    <location>
        <begin position="201"/>
        <end position="228"/>
    </location>
</feature>
<feature type="transmembrane region" description="Helical" evidence="13">
    <location>
        <begin position="225"/>
        <end position="244"/>
    </location>
</feature>
<dbReference type="InterPro" id="IPR036869">
    <property type="entry name" value="J_dom_sf"/>
</dbReference>
<evidence type="ECO:0000256" key="6">
    <source>
        <dbReference type="ARBA" id="ARBA00023128"/>
    </source>
</evidence>
<comment type="function">
    <text evidence="9">Mitochondrial protein enriched in neurons that acts as a regulator of mitochondrial respiration. Associates with the ATP synthase complex and facilitates ATP synthesis. May be a chaperone protein involved in the turnover of the subunits of mitochondrial complex I N-module. It facilitates the degradation of N-module subunits damaged by oxidative stress, and contributes to complex I functional efficiency.</text>
</comment>
<dbReference type="CTD" id="84277"/>
<proteinExistence type="predicted"/>
<dbReference type="SUPFAM" id="SSF46565">
    <property type="entry name" value="Chaperone J-domain"/>
    <property type="match status" value="1"/>
</dbReference>
<dbReference type="Gene3D" id="1.10.287.110">
    <property type="entry name" value="DnaJ domain"/>
    <property type="match status" value="1"/>
</dbReference>
<protein>
    <recommendedName>
        <fullName evidence="11">DnaJ homolog subfamily C member 30, mitochondrial</fullName>
    </recommendedName>
</protein>
<evidence type="ECO:0000256" key="3">
    <source>
        <dbReference type="ARBA" id="ARBA00022792"/>
    </source>
</evidence>
<sequence length="245" mass="27566">MALARLQRQSRASSVLASDLLWSSYGAGLRPRAALPTLVFPVAFRGRSGGPGQGNNGQEREGRGNVWRRAGPKDLYELLGVQSSATQAQIKSAYYRQSFLYHPDRNAGSVEAADRFIHITQAYQVLGSLSLRKKYDRGLLTENDISNAKKPSGKSKAAAAATAQKISKSKSPYTSAPPSGKPIFNFDEFYRAHYGEQLERERLMRLKQQELQRQKENMEEDKNRFFESFLLVLFLSSVIILLRYQ</sequence>
<dbReference type="GeneID" id="117667576"/>
<comment type="subunit">
    <text evidence="10">Associates with the ATP synthase complex. Interacts with MT-ATP6; interaction is direct. Interacts with ATP5MC2; interaction is direct.</text>
</comment>
<evidence type="ECO:0000313" key="16">
    <source>
        <dbReference type="RefSeq" id="XP_034276933.1"/>
    </source>
</evidence>
<keyword evidence="8" id="KW-0143">Chaperone</keyword>
<keyword evidence="3" id="KW-0999">Mitochondrion inner membrane</keyword>
<evidence type="ECO:0000256" key="8">
    <source>
        <dbReference type="ARBA" id="ARBA00023186"/>
    </source>
</evidence>
<dbReference type="PRINTS" id="PR00625">
    <property type="entry name" value="JDOMAIN"/>
</dbReference>
<dbReference type="Pfam" id="PF00226">
    <property type="entry name" value="DnaJ"/>
    <property type="match status" value="1"/>
</dbReference>
<dbReference type="GO" id="GO:0005743">
    <property type="term" value="C:mitochondrial inner membrane"/>
    <property type="evidence" value="ECO:0007669"/>
    <property type="project" value="UniProtKB-SubCell"/>
</dbReference>
<keyword evidence="12" id="KW-0175">Coiled coil</keyword>
<evidence type="ECO:0000256" key="1">
    <source>
        <dbReference type="ARBA" id="ARBA00004434"/>
    </source>
</evidence>
<dbReference type="RefSeq" id="XP_034276933.1">
    <property type="nucleotide sequence ID" value="XM_034421042.2"/>
</dbReference>
<dbReference type="InterPro" id="IPR001623">
    <property type="entry name" value="DnaJ_domain"/>
</dbReference>
<keyword evidence="6" id="KW-0496">Mitochondrion</keyword>
<evidence type="ECO:0000256" key="2">
    <source>
        <dbReference type="ARBA" id="ARBA00022692"/>
    </source>
</evidence>
<comment type="subcellular location">
    <subcellularLocation>
        <location evidence="1">Mitochondrion inner membrane</location>
        <topology evidence="1">Single-pass membrane protein</topology>
    </subcellularLocation>
</comment>
<evidence type="ECO:0000256" key="10">
    <source>
        <dbReference type="ARBA" id="ARBA00065070"/>
    </source>
</evidence>
<accession>A0A6P9BYN7</accession>
<evidence type="ECO:0000256" key="4">
    <source>
        <dbReference type="ARBA" id="ARBA00022946"/>
    </source>
</evidence>
<evidence type="ECO:0000259" key="14">
    <source>
        <dbReference type="PROSITE" id="PS50076"/>
    </source>
</evidence>
<evidence type="ECO:0000256" key="13">
    <source>
        <dbReference type="SAM" id="Phobius"/>
    </source>
</evidence>
<evidence type="ECO:0000256" key="7">
    <source>
        <dbReference type="ARBA" id="ARBA00023136"/>
    </source>
</evidence>
<dbReference type="FunFam" id="1.10.287.110:FF:000060">
    <property type="entry name" value="DnaJ (Hsp40) homolog, subfamily C, member 30"/>
    <property type="match status" value="1"/>
</dbReference>
<dbReference type="InterPro" id="IPR053025">
    <property type="entry name" value="Mito_ATP_Synthase-Asso"/>
</dbReference>
<dbReference type="OrthoDB" id="376357at2759"/>
<dbReference type="PANTHER" id="PTHR44873:SF1">
    <property type="entry name" value="DNAJ HOMOLOG SUBFAMILY C MEMBER 30, MITOCHONDRIAL"/>
    <property type="match status" value="1"/>
</dbReference>
<keyword evidence="7 13" id="KW-0472">Membrane</keyword>
<dbReference type="PANTHER" id="PTHR44873">
    <property type="entry name" value="DNAJ HOMOLOG SUBFAMILY C MEMBER 30, MITOCHONDRIAL"/>
    <property type="match status" value="1"/>
</dbReference>
<feature type="domain" description="J" evidence="14">
    <location>
        <begin position="74"/>
        <end position="139"/>
    </location>
</feature>
<evidence type="ECO:0000256" key="9">
    <source>
        <dbReference type="ARBA" id="ARBA00058822"/>
    </source>
</evidence>
<dbReference type="PROSITE" id="PS50076">
    <property type="entry name" value="DNAJ_2"/>
    <property type="match status" value="1"/>
</dbReference>
<keyword evidence="15" id="KW-1185">Reference proteome</keyword>
<organism evidence="15 16">
    <name type="scientific">Pantherophis guttatus</name>
    <name type="common">Corn snake</name>
    <name type="synonym">Elaphe guttata</name>
    <dbReference type="NCBI Taxonomy" id="94885"/>
    <lineage>
        <taxon>Eukaryota</taxon>
        <taxon>Metazoa</taxon>
        <taxon>Chordata</taxon>
        <taxon>Craniata</taxon>
        <taxon>Vertebrata</taxon>
        <taxon>Euteleostomi</taxon>
        <taxon>Lepidosauria</taxon>
        <taxon>Squamata</taxon>
        <taxon>Bifurcata</taxon>
        <taxon>Unidentata</taxon>
        <taxon>Episquamata</taxon>
        <taxon>Toxicofera</taxon>
        <taxon>Serpentes</taxon>
        <taxon>Colubroidea</taxon>
        <taxon>Colubridae</taxon>
        <taxon>Colubrinae</taxon>
        <taxon>Pantherophis</taxon>
    </lineage>
</organism>
<dbReference type="KEGG" id="pgut:117667576"/>
<dbReference type="InParanoid" id="A0A6P9BYN7"/>
<evidence type="ECO:0000313" key="15">
    <source>
        <dbReference type="Proteomes" id="UP001652622"/>
    </source>
</evidence>